<organism evidence="2 3">
    <name type="scientific">Rhodovulum iodosum</name>
    <dbReference type="NCBI Taxonomy" id="68291"/>
    <lineage>
        <taxon>Bacteria</taxon>
        <taxon>Pseudomonadati</taxon>
        <taxon>Pseudomonadota</taxon>
        <taxon>Alphaproteobacteria</taxon>
        <taxon>Rhodobacterales</taxon>
        <taxon>Paracoccaceae</taxon>
        <taxon>Rhodovulum</taxon>
    </lineage>
</organism>
<comment type="caution">
    <text evidence="2">The sequence shown here is derived from an EMBL/GenBank/DDBJ whole genome shotgun (WGS) entry which is preliminary data.</text>
</comment>
<dbReference type="EMBL" id="JBEHHI010000002">
    <property type="protein sequence ID" value="MEX5728703.1"/>
    <property type="molecule type" value="Genomic_DNA"/>
</dbReference>
<evidence type="ECO:0000313" key="2">
    <source>
        <dbReference type="EMBL" id="MEX5728703.1"/>
    </source>
</evidence>
<reference evidence="2 3" key="1">
    <citation type="submission" date="2024-06" db="EMBL/GenBank/DDBJ databases">
        <title>Genome of Rhodovulum iodosum, a marine photoferrotroph.</title>
        <authorList>
            <person name="Bianchini G."/>
            <person name="Nikeleit V."/>
            <person name="Kappler A."/>
            <person name="Bryce C."/>
            <person name="Sanchez-Baracaldo P."/>
        </authorList>
    </citation>
    <scope>NUCLEOTIDE SEQUENCE [LARGE SCALE GENOMIC DNA]</scope>
    <source>
        <strain evidence="2 3">UT/N1</strain>
    </source>
</reference>
<evidence type="ECO:0000256" key="1">
    <source>
        <dbReference type="SAM" id="MobiDB-lite"/>
    </source>
</evidence>
<sequence>MNELILGVSGEAHFHTSSGSAAPMANIPTRDSTGGAAEGGHRRHQGLTLLVRDVRSGR</sequence>
<proteinExistence type="predicted"/>
<keyword evidence="3" id="KW-1185">Reference proteome</keyword>
<evidence type="ECO:0000313" key="3">
    <source>
        <dbReference type="Proteomes" id="UP001560019"/>
    </source>
</evidence>
<gene>
    <name evidence="2" type="ORF">Ga0609869_002056</name>
</gene>
<dbReference type="RefSeq" id="WP_170168844.1">
    <property type="nucleotide sequence ID" value="NZ_JBEHHI010000002.1"/>
</dbReference>
<feature type="region of interest" description="Disordered" evidence="1">
    <location>
        <begin position="14"/>
        <end position="47"/>
    </location>
</feature>
<accession>A0ABV3XTP9</accession>
<dbReference type="Proteomes" id="UP001560019">
    <property type="component" value="Unassembled WGS sequence"/>
</dbReference>
<name>A0ABV3XTP9_9RHOB</name>
<protein>
    <submittedName>
        <fullName evidence="2">Uncharacterized protein</fullName>
    </submittedName>
</protein>